<reference evidence="2 3" key="1">
    <citation type="submission" date="2021-06" db="EMBL/GenBank/DDBJ databases">
        <title>A haploid diamondback moth (Plutella xylostella L.) genome assembly resolves 31 chromosomes and identifies a diamide resistance mutation.</title>
        <authorList>
            <person name="Ward C.M."/>
            <person name="Perry K.D."/>
            <person name="Baker G."/>
            <person name="Powis K."/>
            <person name="Heckel D.G."/>
            <person name="Baxter S.W."/>
        </authorList>
    </citation>
    <scope>NUCLEOTIDE SEQUENCE [LARGE SCALE GENOMIC DNA]</scope>
    <source>
        <strain evidence="2 3">LV</strain>
        <tissue evidence="2">Single pupa</tissue>
    </source>
</reference>
<protein>
    <submittedName>
        <fullName evidence="2">Uncharacterized protein</fullName>
    </submittedName>
</protein>
<feature type="transmembrane region" description="Helical" evidence="1">
    <location>
        <begin position="81"/>
        <end position="105"/>
    </location>
</feature>
<evidence type="ECO:0000313" key="2">
    <source>
        <dbReference type="EMBL" id="KAG7302017.1"/>
    </source>
</evidence>
<keyword evidence="1" id="KW-0812">Transmembrane</keyword>
<comment type="caution">
    <text evidence="2">The sequence shown here is derived from an EMBL/GenBank/DDBJ whole genome shotgun (WGS) entry which is preliminary data.</text>
</comment>
<name>A0ABQ7Q9V9_PLUXY</name>
<sequence>MSNFKEQVMQLLVGIRNVSFIKRSCCELDSVCGFPLRQGVLLVAVSTIILSFVIICATGLSEFLTEESTDMKRRMVIGHTMIFSLVAISFSLYQIVISALLFWQAKYTPGNIFLCSLWYTSHVAMLVVYSLLYFTRVIVYCLVRWHFYAVLCTGVAATHIGVFTYFCVIVNSFLHSLNMERFL</sequence>
<accession>A0ABQ7Q9V9</accession>
<dbReference type="Proteomes" id="UP000823941">
    <property type="component" value="Chromosome 18"/>
</dbReference>
<gene>
    <name evidence="2" type="ORF">JYU34_013467</name>
</gene>
<feature type="transmembrane region" description="Helical" evidence="1">
    <location>
        <begin position="39"/>
        <end position="60"/>
    </location>
</feature>
<dbReference type="EMBL" id="JAHIBW010000018">
    <property type="protein sequence ID" value="KAG7302017.1"/>
    <property type="molecule type" value="Genomic_DNA"/>
</dbReference>
<evidence type="ECO:0000313" key="3">
    <source>
        <dbReference type="Proteomes" id="UP000823941"/>
    </source>
</evidence>
<keyword evidence="1" id="KW-1133">Transmembrane helix</keyword>
<feature type="transmembrane region" description="Helical" evidence="1">
    <location>
        <begin position="117"/>
        <end position="135"/>
    </location>
</feature>
<keyword evidence="1" id="KW-0472">Membrane</keyword>
<evidence type="ECO:0000256" key="1">
    <source>
        <dbReference type="SAM" id="Phobius"/>
    </source>
</evidence>
<proteinExistence type="predicted"/>
<keyword evidence="3" id="KW-1185">Reference proteome</keyword>
<feature type="transmembrane region" description="Helical" evidence="1">
    <location>
        <begin position="147"/>
        <end position="174"/>
    </location>
</feature>
<organism evidence="2 3">
    <name type="scientific">Plutella xylostella</name>
    <name type="common">Diamondback moth</name>
    <name type="synonym">Plutella maculipennis</name>
    <dbReference type="NCBI Taxonomy" id="51655"/>
    <lineage>
        <taxon>Eukaryota</taxon>
        <taxon>Metazoa</taxon>
        <taxon>Ecdysozoa</taxon>
        <taxon>Arthropoda</taxon>
        <taxon>Hexapoda</taxon>
        <taxon>Insecta</taxon>
        <taxon>Pterygota</taxon>
        <taxon>Neoptera</taxon>
        <taxon>Endopterygota</taxon>
        <taxon>Lepidoptera</taxon>
        <taxon>Glossata</taxon>
        <taxon>Ditrysia</taxon>
        <taxon>Yponomeutoidea</taxon>
        <taxon>Plutellidae</taxon>
        <taxon>Plutella</taxon>
    </lineage>
</organism>